<dbReference type="PANTHER" id="PTHR12411">
    <property type="entry name" value="CYSTEINE PROTEASE FAMILY C1-RELATED"/>
    <property type="match status" value="1"/>
</dbReference>
<evidence type="ECO:0000256" key="1">
    <source>
        <dbReference type="ARBA" id="ARBA00008455"/>
    </source>
</evidence>
<keyword evidence="3" id="KW-1015">Disulfide bond</keyword>
<keyword evidence="5" id="KW-0812">Transmembrane</keyword>
<protein>
    <submittedName>
        <fullName evidence="8">Cysteine protease family</fullName>
    </submittedName>
</protein>
<dbReference type="Pfam" id="PF00112">
    <property type="entry name" value="Peptidase_C1"/>
    <property type="match status" value="1"/>
</dbReference>
<dbReference type="GeneID" id="36405581"/>
<dbReference type="GO" id="GO:0008234">
    <property type="term" value="F:cysteine-type peptidase activity"/>
    <property type="evidence" value="ECO:0007669"/>
    <property type="project" value="InterPro"/>
</dbReference>
<feature type="compositionally biased region" description="Polar residues" evidence="4">
    <location>
        <begin position="765"/>
        <end position="779"/>
    </location>
</feature>
<dbReference type="SMART" id="SM00848">
    <property type="entry name" value="Inhibitor_I29"/>
    <property type="match status" value="1"/>
</dbReference>
<keyword evidence="5" id="KW-1133">Transmembrane helix</keyword>
<organism evidence="8 9">
    <name type="scientific">Plasmopara halstedii</name>
    <name type="common">Downy mildew of sunflower</name>
    <dbReference type="NCBI Taxonomy" id="4781"/>
    <lineage>
        <taxon>Eukaryota</taxon>
        <taxon>Sar</taxon>
        <taxon>Stramenopiles</taxon>
        <taxon>Oomycota</taxon>
        <taxon>Peronosporomycetes</taxon>
        <taxon>Peronosporales</taxon>
        <taxon>Peronosporaceae</taxon>
        <taxon>Plasmopara</taxon>
    </lineage>
</organism>
<evidence type="ECO:0000313" key="9">
    <source>
        <dbReference type="Proteomes" id="UP000054928"/>
    </source>
</evidence>
<dbReference type="InterPro" id="IPR039417">
    <property type="entry name" value="Peptidase_C1A_papain-like"/>
</dbReference>
<accession>A0A0P1AGR3</accession>
<evidence type="ECO:0000256" key="5">
    <source>
        <dbReference type="SAM" id="Phobius"/>
    </source>
</evidence>
<feature type="domain" description="Peptidase C1A papain C-terminal" evidence="6">
    <location>
        <begin position="1435"/>
        <end position="1650"/>
    </location>
</feature>
<dbReference type="Pfam" id="PF08246">
    <property type="entry name" value="Inhibitor_I29"/>
    <property type="match status" value="1"/>
</dbReference>
<dbReference type="SMART" id="SM00645">
    <property type="entry name" value="Pept_C1"/>
    <property type="match status" value="1"/>
</dbReference>
<evidence type="ECO:0000259" key="6">
    <source>
        <dbReference type="SMART" id="SM00645"/>
    </source>
</evidence>
<evidence type="ECO:0000259" key="7">
    <source>
        <dbReference type="SMART" id="SM00848"/>
    </source>
</evidence>
<feature type="region of interest" description="Disordered" evidence="4">
    <location>
        <begin position="721"/>
        <end position="889"/>
    </location>
</feature>
<feature type="region of interest" description="Disordered" evidence="4">
    <location>
        <begin position="1054"/>
        <end position="1073"/>
    </location>
</feature>
<dbReference type="EMBL" id="CCYD01000472">
    <property type="protein sequence ID" value="CEG40319.1"/>
    <property type="molecule type" value="Genomic_DNA"/>
</dbReference>
<feature type="compositionally biased region" description="Polar residues" evidence="4">
    <location>
        <begin position="814"/>
        <end position="834"/>
    </location>
</feature>
<dbReference type="InterPro" id="IPR013128">
    <property type="entry name" value="Peptidase_C1A"/>
</dbReference>
<feature type="transmembrane region" description="Helical" evidence="5">
    <location>
        <begin position="1107"/>
        <end position="1128"/>
    </location>
</feature>
<feature type="region of interest" description="Disordered" evidence="4">
    <location>
        <begin position="640"/>
        <end position="661"/>
    </location>
</feature>
<dbReference type="InterPro" id="IPR000169">
    <property type="entry name" value="Pept_cys_AS"/>
</dbReference>
<dbReference type="InterPro" id="IPR000668">
    <property type="entry name" value="Peptidase_C1A_C"/>
</dbReference>
<keyword evidence="8" id="KW-0645">Protease</keyword>
<feature type="region of interest" description="Disordered" evidence="4">
    <location>
        <begin position="944"/>
        <end position="965"/>
    </location>
</feature>
<dbReference type="PROSITE" id="PS00139">
    <property type="entry name" value="THIOL_PROTEASE_CYS"/>
    <property type="match status" value="1"/>
</dbReference>
<dbReference type="OrthoDB" id="65740at2759"/>
<dbReference type="SUPFAM" id="SSF54001">
    <property type="entry name" value="Cysteine proteinases"/>
    <property type="match status" value="1"/>
</dbReference>
<keyword evidence="2" id="KW-0865">Zymogen</keyword>
<reference evidence="9" key="1">
    <citation type="submission" date="2014-09" db="EMBL/GenBank/DDBJ databases">
        <authorList>
            <person name="Sharma Rahul"/>
            <person name="Thines Marco"/>
        </authorList>
    </citation>
    <scope>NUCLEOTIDE SEQUENCE [LARGE SCALE GENOMIC DNA]</scope>
</reference>
<dbReference type="InterPro" id="IPR013201">
    <property type="entry name" value="Prot_inhib_I29"/>
</dbReference>
<name>A0A0P1AGR3_PLAHL</name>
<dbReference type="STRING" id="4781.A0A0P1AGR3"/>
<feature type="compositionally biased region" description="Polar residues" evidence="4">
    <location>
        <begin position="1062"/>
        <end position="1073"/>
    </location>
</feature>
<evidence type="ECO:0000256" key="3">
    <source>
        <dbReference type="ARBA" id="ARBA00023157"/>
    </source>
</evidence>
<evidence type="ECO:0000256" key="2">
    <source>
        <dbReference type="ARBA" id="ARBA00023145"/>
    </source>
</evidence>
<keyword evidence="9" id="KW-1185">Reference proteome</keyword>
<dbReference type="GO" id="GO:0006508">
    <property type="term" value="P:proteolysis"/>
    <property type="evidence" value="ECO:0007669"/>
    <property type="project" value="UniProtKB-KW"/>
</dbReference>
<dbReference type="Proteomes" id="UP000054928">
    <property type="component" value="Unassembled WGS sequence"/>
</dbReference>
<dbReference type="Gene3D" id="3.90.70.10">
    <property type="entry name" value="Cysteine proteinases"/>
    <property type="match status" value="1"/>
</dbReference>
<feature type="transmembrane region" description="Helical" evidence="5">
    <location>
        <begin position="1034"/>
        <end position="1051"/>
    </location>
</feature>
<evidence type="ECO:0000313" key="8">
    <source>
        <dbReference type="EMBL" id="CEG40319.1"/>
    </source>
</evidence>
<dbReference type="CDD" id="cd02248">
    <property type="entry name" value="Peptidase_C1A"/>
    <property type="match status" value="1"/>
</dbReference>
<sequence length="1653" mass="186304">MLLPVLERFAEFGWQPFVEPAETFEFFTVSGVFRRANVDISLHSGQHDAQILLKRNALLSVCLKSGLAHLIVAYIRAEDLQTQADSVFASVKNYVLKEPIAVQQWARRHLEMIEQSINEMINEQQYNDRESPRLVNQEVVEEELRQLNGLRTIIMALIERLKETFRQAAYSSNGIDIDGNIVNETELMRLTTAGIQDLLRLLARSQSVSCACSCMLWLHENEVAADRDMYNAFYDQARSLRVTYREQFEEIYGSKLVHDSDSKKPMLLIEYVMKSANISPSNLGGSCPPTQLKQLFEVLRIPTIQEDIVQFYGEELDREPIEGYFRVQVALLLYFCLDRAYLSTWKEHVKSGPHIATKMRTLADSLATQLNVRDDMKLTLLALWLMENAVVVKTSGDDQVAAIYENAISLLQQSSTMHLHQKYDLEIELISHLLETLVHRGESVVAWKVWNTFGVELEQSPPALTDLVVIILLELDLWERALSVIRSQKRSDLLQVLFNWLMTSHRLKEVVQVVTLLPAEEALFHSCMMGNRLQDDEDILRDENLKRVDFLVMYYILRNKYEQAWDVHHEHLAMIRATCRGDTEIAMAVLNHQSLRIRTSLLSNMCAEPPAKVYTHRSRKLSTEAQHRHIPKPALLENEEMEDVSKQDIPVPGPSQEKVKHTKNVVKQERTMTANAFVSGQTEHLTQFQELAGRFTYAPGIFSSQQGSCVATRSFDSATPLLTTEKTPTPTKANGKASSADITIGSIDSSSDSALHSLTRPKPIENSSRSARQGLNFGSSPAMACSDSPAPQQTLVSPLGSRPLGMPPARSRINHTFASSSSTPLAKKNANVSDEFSLKPRSTEYGENESFPVESQKKQASATGLSENQTVKNVTTPPPAEISTNSSIGLETPKRYQFVREPAIDSRLEDAHSQSSDQPMSPATEDLEGMELERIDEEFSTPISRLEGRRKEPASAPVRRNPRRSARHRWHKHWDSLPNWVLNVDLVAHEATAFNVVSQWKLGNGADEILQDTFIRQLCGAIEVRRIAYTTDTIPILVRILVANSRLHYVGKRNMGKKKSKTSLPTDDPNASASESLLPVSDIKHHHHLERHESAVLRRQRSKSRKIWCAIIALTMGILGFIAILAILRAVEDASRLVPTKRPIFPTQYEASVTFNMPYMNMVEPLYVHVDEVKGLQKLSYYGGTDVYIFNTSGTSYQIIPVVHERKCFKSGSDSLQHIFPNVTLFEPQHGVDLVEGRPCLSWKFMTKLHEPTQDGLLGEYTLYVDQTTERPVRFHYVGRNGMLGGSHIDEYYLDYVYIREGPVDENVFSFLPSLMNCTKMPGDDEGPSRNPKQDIHMLMPEGTSIKKALFDNFSATYDKVYHDDKEAVQRMATFHHNLRFINGENRKGLPYHLEVNKFADLTHKERLELHRPSRIKRAKVNGAMAVHKLSGFNDPGDMDWRAKGAVTPVKDQGACGSCWTFGTTGALEGAIYVQQKKLFNMSQQNLLDCSWDYGNNACDGGFDYQAYEWIMANGGLETSATYGSYRNAPDYCHFNSDNAIGRMKGFVNVTSVQALNDALATIGPLSVSIDATLPSFYFYGGGYYEDIECKSDLDSLDHSVLAVGVTTHNGQKYTLIKNSWSVHWGENGYIKISQKNNICGVATAATYPVLVD</sequence>
<feature type="compositionally biased region" description="Polar residues" evidence="4">
    <location>
        <begin position="858"/>
        <end position="875"/>
    </location>
</feature>
<feature type="domain" description="Cathepsin propeptide inhibitor" evidence="7">
    <location>
        <begin position="1351"/>
        <end position="1407"/>
    </location>
</feature>
<evidence type="ECO:0000256" key="4">
    <source>
        <dbReference type="SAM" id="MobiDB-lite"/>
    </source>
</evidence>
<dbReference type="InterPro" id="IPR038765">
    <property type="entry name" value="Papain-like_cys_pep_sf"/>
</dbReference>
<dbReference type="FunFam" id="3.90.70.10:FF:000414">
    <property type="entry name" value="Clan CA, family C1, cathepsin L-like cysteine peptidase"/>
    <property type="match status" value="1"/>
</dbReference>
<comment type="similarity">
    <text evidence="1">Belongs to the peptidase C1 family.</text>
</comment>
<dbReference type="RefSeq" id="XP_024576688.1">
    <property type="nucleotide sequence ID" value="XM_024725964.1"/>
</dbReference>
<proteinExistence type="inferred from homology"/>
<keyword evidence="8" id="KW-0378">Hydrolase</keyword>
<feature type="compositionally biased region" description="Low complexity" evidence="4">
    <location>
        <begin position="721"/>
        <end position="754"/>
    </location>
</feature>
<keyword evidence="5" id="KW-0472">Membrane</keyword>